<keyword evidence="11" id="KW-1185">Reference proteome</keyword>
<name>A0A814KYF2_9BILA</name>
<dbReference type="InterPro" id="IPR000276">
    <property type="entry name" value="GPCR_Rhodpsn"/>
</dbReference>
<gene>
    <name evidence="10" type="ORF">OXX778_LOCUS19051</name>
</gene>
<dbReference type="PROSITE" id="PS50262">
    <property type="entry name" value="G_PROTEIN_RECEP_F1_2"/>
    <property type="match status" value="1"/>
</dbReference>
<reference evidence="10" key="1">
    <citation type="submission" date="2021-02" db="EMBL/GenBank/DDBJ databases">
        <authorList>
            <person name="Nowell W R."/>
        </authorList>
    </citation>
    <scope>NUCLEOTIDE SEQUENCE</scope>
    <source>
        <strain evidence="10">Ploen Becks lab</strain>
    </source>
</reference>
<feature type="transmembrane region" description="Helical" evidence="8">
    <location>
        <begin position="430"/>
        <end position="454"/>
    </location>
</feature>
<dbReference type="Proteomes" id="UP000663879">
    <property type="component" value="Unassembled WGS sequence"/>
</dbReference>
<dbReference type="GO" id="GO:0016020">
    <property type="term" value="C:membrane"/>
    <property type="evidence" value="ECO:0007669"/>
    <property type="project" value="UniProtKB-SubCell"/>
</dbReference>
<proteinExistence type="predicted"/>
<feature type="domain" description="G-protein coupled receptors family 1 profile" evidence="9">
    <location>
        <begin position="109"/>
        <end position="451"/>
    </location>
</feature>
<dbReference type="AlphaFoldDB" id="A0A814KYF2"/>
<evidence type="ECO:0000256" key="1">
    <source>
        <dbReference type="ARBA" id="ARBA00004141"/>
    </source>
</evidence>
<feature type="transmembrane region" description="Helical" evidence="8">
    <location>
        <begin position="317"/>
        <end position="350"/>
    </location>
</feature>
<evidence type="ECO:0000313" key="11">
    <source>
        <dbReference type="Proteomes" id="UP000663879"/>
    </source>
</evidence>
<keyword evidence="2 8" id="KW-0812">Transmembrane</keyword>
<evidence type="ECO:0000259" key="9">
    <source>
        <dbReference type="PROSITE" id="PS50262"/>
    </source>
</evidence>
<keyword evidence="3 8" id="KW-1133">Transmembrane helix</keyword>
<comment type="caution">
    <text evidence="10">The sequence shown here is derived from an EMBL/GenBank/DDBJ whole genome shotgun (WGS) entry which is preliminary data.</text>
</comment>
<dbReference type="OrthoDB" id="5965632at2759"/>
<evidence type="ECO:0000256" key="4">
    <source>
        <dbReference type="ARBA" id="ARBA00023040"/>
    </source>
</evidence>
<dbReference type="PANTHER" id="PTHR24243">
    <property type="entry name" value="G-PROTEIN COUPLED RECEPTOR"/>
    <property type="match status" value="1"/>
</dbReference>
<keyword evidence="7" id="KW-0807">Transducer</keyword>
<evidence type="ECO:0000256" key="2">
    <source>
        <dbReference type="ARBA" id="ARBA00022692"/>
    </source>
</evidence>
<dbReference type="Pfam" id="PF00001">
    <property type="entry name" value="7tm_1"/>
    <property type="match status" value="1"/>
</dbReference>
<feature type="transmembrane region" description="Helical" evidence="8">
    <location>
        <begin position="215"/>
        <end position="233"/>
    </location>
</feature>
<feature type="transmembrane region" description="Helical" evidence="8">
    <location>
        <begin position="173"/>
        <end position="195"/>
    </location>
</feature>
<dbReference type="EMBL" id="CAJNOC010005573">
    <property type="protein sequence ID" value="CAF1055924.1"/>
    <property type="molecule type" value="Genomic_DNA"/>
</dbReference>
<evidence type="ECO:0000256" key="6">
    <source>
        <dbReference type="ARBA" id="ARBA00023170"/>
    </source>
</evidence>
<dbReference type="PRINTS" id="PR00237">
    <property type="entry name" value="GPCRRHODOPSN"/>
</dbReference>
<protein>
    <recommendedName>
        <fullName evidence="9">G-protein coupled receptors family 1 profile domain-containing protein</fullName>
    </recommendedName>
</protein>
<feature type="transmembrane region" description="Helical" evidence="8">
    <location>
        <begin position="389"/>
        <end position="410"/>
    </location>
</feature>
<evidence type="ECO:0000256" key="5">
    <source>
        <dbReference type="ARBA" id="ARBA00023136"/>
    </source>
</evidence>
<evidence type="ECO:0000256" key="7">
    <source>
        <dbReference type="ARBA" id="ARBA00023224"/>
    </source>
</evidence>
<keyword evidence="6" id="KW-0675">Receptor</keyword>
<sequence>MFSNTTPTNPEDFLKFLSSSRFNKLSNSTITIGNNQFKLDPTTALNIITNEFFKKMNSEKTSRIHSDFFSPTRFSTSHPSTTTIENIHLKVDKIVARINFCQMLFGVIGNLICIFILMQKTLLNRRFNLYLLILALADFIFCLIVFINYYIVYTNPSRALYDLSKITCYFTDYVVSSIDAFCVFLTLILSIDRLYAIKRPIKSKMFFTYRFPKRIAASGYLLILLIKSPDLFLSQRQYIIPTTTLNNLTENLKLSSHKNESIFNLSIGYESSNKFQTSTIEMSVSNSDQTNKEYCLSTSMFDSSAELKENQSLTTHIVYIIYCNIIFPLIFNVIPAFIILILNLALWFFMRQYTSVIARRPGDIFKSKNSTSFITHTSRRNITTTQKSHYFTIIILGIWLLLTNIPYYTLFTYHWANSLKLINDTTRLHMTIQAVSSAFFNSNHCINIIIYMIFNRDFRLNALKLLFNLFNLNPLFKLNPRYFKINTPSSSVRVLNSTLRLKNLNRESNFHTCVDDLDEMKSLNTNNNENSIIFYRKRSNFGNKFCNSEYETKSFSTLNLNGLSNNNNNNKLFVANHQRLNIFKFNRKINKIKKNKSINDI</sequence>
<accession>A0A814KYF2</accession>
<organism evidence="10 11">
    <name type="scientific">Brachionus calyciflorus</name>
    <dbReference type="NCBI Taxonomy" id="104777"/>
    <lineage>
        <taxon>Eukaryota</taxon>
        <taxon>Metazoa</taxon>
        <taxon>Spiralia</taxon>
        <taxon>Gnathifera</taxon>
        <taxon>Rotifera</taxon>
        <taxon>Eurotatoria</taxon>
        <taxon>Monogononta</taxon>
        <taxon>Pseudotrocha</taxon>
        <taxon>Ploima</taxon>
        <taxon>Brachionidae</taxon>
        <taxon>Brachionus</taxon>
    </lineage>
</organism>
<feature type="transmembrane region" description="Helical" evidence="8">
    <location>
        <begin position="129"/>
        <end position="153"/>
    </location>
</feature>
<dbReference type="Gene3D" id="1.20.1070.10">
    <property type="entry name" value="Rhodopsin 7-helix transmembrane proteins"/>
    <property type="match status" value="1"/>
</dbReference>
<evidence type="ECO:0000256" key="3">
    <source>
        <dbReference type="ARBA" id="ARBA00022989"/>
    </source>
</evidence>
<evidence type="ECO:0000256" key="8">
    <source>
        <dbReference type="SAM" id="Phobius"/>
    </source>
</evidence>
<dbReference type="InterPro" id="IPR017452">
    <property type="entry name" value="GPCR_Rhodpsn_7TM"/>
</dbReference>
<dbReference type="SUPFAM" id="SSF81321">
    <property type="entry name" value="Family A G protein-coupled receptor-like"/>
    <property type="match status" value="1"/>
</dbReference>
<dbReference type="PANTHER" id="PTHR24243:SF208">
    <property type="entry name" value="PYROKININ-1 RECEPTOR"/>
    <property type="match status" value="1"/>
</dbReference>
<keyword evidence="4" id="KW-0297">G-protein coupled receptor</keyword>
<comment type="subcellular location">
    <subcellularLocation>
        <location evidence="1">Membrane</location>
        <topology evidence="1">Multi-pass membrane protein</topology>
    </subcellularLocation>
</comment>
<evidence type="ECO:0000313" key="10">
    <source>
        <dbReference type="EMBL" id="CAF1055924.1"/>
    </source>
</evidence>
<keyword evidence="5 8" id="KW-0472">Membrane</keyword>
<dbReference type="GO" id="GO:0004930">
    <property type="term" value="F:G protein-coupled receptor activity"/>
    <property type="evidence" value="ECO:0007669"/>
    <property type="project" value="UniProtKB-KW"/>
</dbReference>
<feature type="transmembrane region" description="Helical" evidence="8">
    <location>
        <begin position="94"/>
        <end position="117"/>
    </location>
</feature>